<dbReference type="GO" id="GO:0003676">
    <property type="term" value="F:nucleic acid binding"/>
    <property type="evidence" value="ECO:0007669"/>
    <property type="project" value="InterPro"/>
</dbReference>
<dbReference type="Gene3D" id="3.10.20.370">
    <property type="match status" value="1"/>
</dbReference>
<dbReference type="PROSITE" id="PS50994">
    <property type="entry name" value="INTEGRASE"/>
    <property type="match status" value="1"/>
</dbReference>
<evidence type="ECO:0000256" key="4">
    <source>
        <dbReference type="ARBA" id="ARBA00022695"/>
    </source>
</evidence>
<dbReference type="InterPro" id="IPR054465">
    <property type="entry name" value="Integrase_p58-like_C"/>
</dbReference>
<evidence type="ECO:0000259" key="10">
    <source>
        <dbReference type="PROSITE" id="PS50878"/>
    </source>
</evidence>
<dbReference type="Pfam" id="PF00078">
    <property type="entry name" value="RVT_1"/>
    <property type="match status" value="2"/>
</dbReference>
<dbReference type="Proteomes" id="UP000694395">
    <property type="component" value="Chromosome 5"/>
</dbReference>
<evidence type="ECO:0000313" key="13">
    <source>
        <dbReference type="Proteomes" id="UP000694395"/>
    </source>
</evidence>
<proteinExistence type="inferred from homology"/>
<reference evidence="12" key="2">
    <citation type="submission" date="2025-08" db="UniProtKB">
        <authorList>
            <consortium name="Ensembl"/>
        </authorList>
    </citation>
    <scope>IDENTIFICATION</scope>
</reference>
<comment type="similarity">
    <text evidence="1">Belongs to the beta type-B retroviral polymerase family. HERV class-II K(HML-2) pol subfamily.</text>
</comment>
<accession>A0A8K9UUA5</accession>
<name>A0A8K9UUA5_ONCMY</name>
<dbReference type="Pfam" id="PF00665">
    <property type="entry name" value="rve"/>
    <property type="match status" value="1"/>
</dbReference>
<dbReference type="GO" id="GO:0004523">
    <property type="term" value="F:RNA-DNA hybrid ribonuclease activity"/>
    <property type="evidence" value="ECO:0007669"/>
    <property type="project" value="UniProtKB-EC"/>
</dbReference>
<protein>
    <recommendedName>
        <fullName evidence="9">Gypsy retrotransposon integrase-like protein 1</fullName>
        <ecNumber evidence="2">3.1.26.4</ecNumber>
    </recommendedName>
</protein>
<dbReference type="Gene3D" id="1.10.340.70">
    <property type="match status" value="1"/>
</dbReference>
<evidence type="ECO:0000256" key="8">
    <source>
        <dbReference type="ARBA" id="ARBA00022918"/>
    </source>
</evidence>
<dbReference type="InterPro" id="IPR043502">
    <property type="entry name" value="DNA/RNA_pol_sf"/>
</dbReference>
<dbReference type="Ensembl" id="ENSOMYT00000136383.1">
    <property type="protein sequence ID" value="ENSOMYP00000114511.1"/>
    <property type="gene ID" value="ENSOMYG00000056775.1"/>
</dbReference>
<evidence type="ECO:0000256" key="2">
    <source>
        <dbReference type="ARBA" id="ARBA00012180"/>
    </source>
</evidence>
<dbReference type="CDD" id="cd01650">
    <property type="entry name" value="RT_nLTR_like"/>
    <property type="match status" value="1"/>
</dbReference>
<feature type="domain" description="Integrase catalytic" evidence="11">
    <location>
        <begin position="93"/>
        <end position="251"/>
    </location>
</feature>
<dbReference type="SUPFAM" id="SSF53098">
    <property type="entry name" value="Ribonuclease H-like"/>
    <property type="match status" value="1"/>
</dbReference>
<feature type="domain" description="Reverse transcriptase" evidence="10">
    <location>
        <begin position="979"/>
        <end position="1250"/>
    </location>
</feature>
<keyword evidence="8" id="KW-0695">RNA-directed DNA polymerase</keyword>
<keyword evidence="7" id="KW-0378">Hydrolase</keyword>
<evidence type="ECO:0000256" key="3">
    <source>
        <dbReference type="ARBA" id="ARBA00022679"/>
    </source>
</evidence>
<dbReference type="PANTHER" id="PTHR37984:SF5">
    <property type="entry name" value="PROTEIN NYNRIN-LIKE"/>
    <property type="match status" value="1"/>
</dbReference>
<dbReference type="GeneTree" id="ENSGT01050000244855"/>
<keyword evidence="6" id="KW-0255">Endonuclease</keyword>
<dbReference type="Pfam" id="PF22938">
    <property type="entry name" value="Integrase_p58_C"/>
    <property type="match status" value="1"/>
</dbReference>
<dbReference type="Gene3D" id="3.30.420.10">
    <property type="entry name" value="Ribonuclease H-like superfamily/Ribonuclease H"/>
    <property type="match status" value="1"/>
</dbReference>
<dbReference type="Pfam" id="PF17917">
    <property type="entry name" value="RT_RNaseH"/>
    <property type="match status" value="1"/>
</dbReference>
<dbReference type="InterPro" id="IPR012337">
    <property type="entry name" value="RNaseH-like_sf"/>
</dbReference>
<evidence type="ECO:0000256" key="7">
    <source>
        <dbReference type="ARBA" id="ARBA00022801"/>
    </source>
</evidence>
<evidence type="ECO:0000256" key="1">
    <source>
        <dbReference type="ARBA" id="ARBA00010879"/>
    </source>
</evidence>
<dbReference type="FunFam" id="3.10.20.370:FF:000001">
    <property type="entry name" value="Retrovirus-related Pol polyprotein from transposon 17.6-like protein"/>
    <property type="match status" value="1"/>
</dbReference>
<dbReference type="CDD" id="cd01647">
    <property type="entry name" value="RT_LTR"/>
    <property type="match status" value="1"/>
</dbReference>
<keyword evidence="5" id="KW-0540">Nuclease</keyword>
<sequence>MRKWVSHDSCFLGEAISQVVVRVKLRDLVLETSHSDVAGHMGVRKTYNRILRHFFWPRLKRDVSDFIKTCHTCQLTGKPNQAIKPVPLFPIPVLSQPFEYLIIDCVGPLPRSKKGSSYLFTVMCQTTRFPAAYPLRSITTKSVLKALTQFLSLFGIPKVIQSDQGSNFTSNLFSQVLQQLHIKHNLSSAYHAQSQGALERFHQTLKSLLRAYCTEMDKDWEEGLPWLLLAAREVSQESTGFSPNDLVFGHRVRGLLSVLQDDWKSPEPPQSLLSYVCDFRRRLYAAGEMAKEKLSSSQERMKGIFDRRAEPRQFSPGDQVLALLPIVGSPFQAKFQGPYTVLRQYTEQNYLVATPERRKAHQLCHVNLLKPYYARSSETEQWDSAEDAKPVLLADTVVSLGSCRARSVHEEEDVPGPDDCILQGRLKNSETLDILDSLLTHLPVDGRKEMVGLIQRFPGLFSDTPTRTNLMEHDIDIGDADPIRQRFYRVSSEKLRCLDAEVKYMLESKIAEPSFSSWASPCILVSKPDGTNRFCTDYRKVNSVTKPDSFPLPRMEDCVDQVGAAKFVSKFDLLKGYWQVPLTTRAREISAFITPFGLYSYSVMSFGLRNAPATFQRLMNRVVAGLTGCAVYLDDVVIYADTWEEHLSRIQALFERLAAARLTINLAKCEFAQATVTYLGKVVGQGEVRPVRAKVVAIDAFPSPTTKKELMRFLGMIGYYRSFCSNFSTVVAPLTDMLKAKAVYVWSTRCQHAFEDAKRLLTSTPVLAAPRMDSSFTLQVDASHVGAGAVLLQADVSGVERPVSFFSKKFNDYQLNYSVIEKEALALIWALQHFEVYVGSGVVPIVVYTDHNPLTFLRSMMCPNQRIMRWCLFLKSFHLDVRHITDKSTIIENFNKHFSTAGHAFHLATPTPVNSTAPPTATRPSLPHFSFSQIHSADVLKELQNLDPYKSAGLDNLDPFFLKLSAEIVATPITSLFNLSFVSSEIPKDWKAAAVIPLFKGGDTLDPNCYRPISILPCLSKVFESQVNKQITDHFESHHTFSAMQSGFRAGHGCTSATLKVLNDILTAIDKKHYCAAVFIDLAKAFDSVNHHILIGRLNSLGFSNDCLAWFTNYFSDRVQCVKSEGLLSGPLAVSMGVPQGSILGPTLFSVYINEVALAAGESLIHLYADDTILYTSGPSLDTVLTTLQASFNAIQLSFRGLQLLLNTSKTKCMLFNRSLPAPTRLSNITTLDGSDLEYVDNYKYLGVWLDCKLSFQTHIKHLQSKVKSRIGFLFRNKASFTHAAKHTLVKLTILPILDFGDVIYKIASNTLLNKLDAVYHSAIRFVTKAPYTTHHCDLYALVGWPSLHTRRQTHWLHVIYKTLLGKVPPYLSSLVTIASPTCSTRSSRYISLVTPKTNSFFGRLSFQFSAANDWNELQKSLKLETLISLTSFKHQLSEQLTDYCTCT</sequence>
<dbReference type="GO" id="GO:0015074">
    <property type="term" value="P:DNA integration"/>
    <property type="evidence" value="ECO:0007669"/>
    <property type="project" value="InterPro"/>
</dbReference>
<dbReference type="FunFam" id="1.10.340.70:FF:000001">
    <property type="entry name" value="Retrovirus-related Pol polyprotein from transposon gypsy-like Protein"/>
    <property type="match status" value="1"/>
</dbReference>
<dbReference type="PANTHER" id="PTHR37984">
    <property type="entry name" value="PROTEIN CBG26694"/>
    <property type="match status" value="1"/>
</dbReference>
<dbReference type="SUPFAM" id="SSF56672">
    <property type="entry name" value="DNA/RNA polymerases"/>
    <property type="match status" value="2"/>
</dbReference>
<dbReference type="InterPro" id="IPR043128">
    <property type="entry name" value="Rev_trsase/Diguanyl_cyclase"/>
</dbReference>
<reference evidence="12" key="1">
    <citation type="submission" date="2020-07" db="EMBL/GenBank/DDBJ databases">
        <title>A long reads based de novo assembly of the rainbow trout Arlee double haploid line genome.</title>
        <authorList>
            <person name="Gao G."/>
            <person name="Palti Y."/>
        </authorList>
    </citation>
    <scope>NUCLEOTIDE SEQUENCE [LARGE SCALE GENOMIC DNA]</scope>
</reference>
<dbReference type="InterPro" id="IPR050951">
    <property type="entry name" value="Retrovirus_Pol_polyprotein"/>
</dbReference>
<keyword evidence="13" id="KW-1185">Reference proteome</keyword>
<dbReference type="FunFam" id="3.30.70.270:FF:000026">
    <property type="entry name" value="Transposon Ty3-G Gag-Pol polyprotein"/>
    <property type="match status" value="1"/>
</dbReference>
<dbReference type="InterPro" id="IPR000477">
    <property type="entry name" value="RT_dom"/>
</dbReference>
<dbReference type="GO" id="GO:0003964">
    <property type="term" value="F:RNA-directed DNA polymerase activity"/>
    <property type="evidence" value="ECO:0007669"/>
    <property type="project" value="UniProtKB-KW"/>
</dbReference>
<keyword evidence="3" id="KW-0808">Transferase</keyword>
<dbReference type="InterPro" id="IPR001584">
    <property type="entry name" value="Integrase_cat-core"/>
</dbReference>
<dbReference type="InterPro" id="IPR041588">
    <property type="entry name" value="Integrase_H2C2"/>
</dbReference>
<evidence type="ECO:0000259" key="11">
    <source>
        <dbReference type="PROSITE" id="PS50994"/>
    </source>
</evidence>
<evidence type="ECO:0000313" key="12">
    <source>
        <dbReference type="Ensembl" id="ENSOMYP00000114511.1"/>
    </source>
</evidence>
<reference evidence="12" key="3">
    <citation type="submission" date="2025-09" db="UniProtKB">
        <authorList>
            <consortium name="Ensembl"/>
        </authorList>
    </citation>
    <scope>IDENTIFICATION</scope>
</reference>
<evidence type="ECO:0000256" key="5">
    <source>
        <dbReference type="ARBA" id="ARBA00022722"/>
    </source>
</evidence>
<dbReference type="InterPro" id="IPR036397">
    <property type="entry name" value="RNaseH_sf"/>
</dbReference>
<dbReference type="InterPro" id="IPR041373">
    <property type="entry name" value="RT_RNaseH"/>
</dbReference>
<dbReference type="CDD" id="cd09274">
    <property type="entry name" value="RNase_HI_RT_Ty3"/>
    <property type="match status" value="1"/>
</dbReference>
<organism evidence="12 13">
    <name type="scientific">Oncorhynchus mykiss</name>
    <name type="common">Rainbow trout</name>
    <name type="synonym">Salmo gairdneri</name>
    <dbReference type="NCBI Taxonomy" id="8022"/>
    <lineage>
        <taxon>Eukaryota</taxon>
        <taxon>Metazoa</taxon>
        <taxon>Chordata</taxon>
        <taxon>Craniata</taxon>
        <taxon>Vertebrata</taxon>
        <taxon>Euteleostomi</taxon>
        <taxon>Actinopterygii</taxon>
        <taxon>Neopterygii</taxon>
        <taxon>Teleostei</taxon>
        <taxon>Protacanthopterygii</taxon>
        <taxon>Salmoniformes</taxon>
        <taxon>Salmonidae</taxon>
        <taxon>Salmoninae</taxon>
        <taxon>Oncorhynchus</taxon>
    </lineage>
</organism>
<dbReference type="Gene3D" id="3.30.70.270">
    <property type="match status" value="2"/>
</dbReference>
<dbReference type="Gene3D" id="3.10.10.10">
    <property type="entry name" value="HIV Type 1 Reverse Transcriptase, subunit A, domain 1"/>
    <property type="match status" value="1"/>
</dbReference>
<dbReference type="FunFam" id="3.30.420.10:FF:000032">
    <property type="entry name" value="Retrovirus-related Pol polyprotein from transposon 297-like Protein"/>
    <property type="match status" value="1"/>
</dbReference>
<evidence type="ECO:0000256" key="6">
    <source>
        <dbReference type="ARBA" id="ARBA00022759"/>
    </source>
</evidence>
<evidence type="ECO:0000256" key="9">
    <source>
        <dbReference type="ARBA" id="ARBA00039658"/>
    </source>
</evidence>
<dbReference type="Pfam" id="PF17921">
    <property type="entry name" value="Integrase_H2C2"/>
    <property type="match status" value="1"/>
</dbReference>
<dbReference type="PROSITE" id="PS50878">
    <property type="entry name" value="RT_POL"/>
    <property type="match status" value="1"/>
</dbReference>
<keyword evidence="4" id="KW-0548">Nucleotidyltransferase</keyword>
<dbReference type="EC" id="3.1.26.4" evidence="2"/>